<evidence type="ECO:0000256" key="2">
    <source>
        <dbReference type="ARBA" id="ARBA00022525"/>
    </source>
</evidence>
<keyword evidence="8" id="KW-0325">Glycoprotein</keyword>
<dbReference type="GO" id="GO:0006508">
    <property type="term" value="P:proteolysis"/>
    <property type="evidence" value="ECO:0007669"/>
    <property type="project" value="UniProtKB-KW"/>
</dbReference>
<evidence type="ECO:0000313" key="10">
    <source>
        <dbReference type="EnsemblMetazoa" id="AALB006325-PA"/>
    </source>
</evidence>
<sequence>MGYRVQQETGIVLSLLGLLLLHHVEAIVRYEVADSLSASELFPFAVSLQLVALDGAKRPQHFCGGTYLGRGWILTAAHCVIAVNQSNIVAQLGGHELEQEPAAAELPAGPPHRYPVVEVRILGSYNPVTMVGDIALLRIEAPVPKGGTAAERALWQRRHQLRLPLPTDRIAMNGEMCYIFGYGSEDYDGPISRTLRYGTVLALEPDRCVGMMGAVVAPPPDSGMFCAIGRADACRGDSGGGYVCRSPSSKGRFVLRGIISYGVGCGAAGTPGVYTDVAYYLHHYQPAITAFPSDRMRSA</sequence>
<proteinExistence type="inferred from homology"/>
<dbReference type="InterPro" id="IPR018114">
    <property type="entry name" value="TRYPSIN_HIS"/>
</dbReference>
<evidence type="ECO:0000256" key="4">
    <source>
        <dbReference type="ARBA" id="ARBA00022729"/>
    </source>
</evidence>
<evidence type="ECO:0000256" key="1">
    <source>
        <dbReference type="ARBA" id="ARBA00004613"/>
    </source>
</evidence>
<reference evidence="10" key="2">
    <citation type="submission" date="2022-08" db="UniProtKB">
        <authorList>
            <consortium name="EnsemblMetazoa"/>
        </authorList>
    </citation>
    <scope>IDENTIFICATION</scope>
    <source>
        <strain evidence="10">STECLA/ALBI9_A</strain>
    </source>
</reference>
<dbReference type="CDD" id="cd00190">
    <property type="entry name" value="Tryp_SPc"/>
    <property type="match status" value="1"/>
</dbReference>
<dbReference type="PROSITE" id="PS00134">
    <property type="entry name" value="TRYPSIN_HIS"/>
    <property type="match status" value="1"/>
</dbReference>
<evidence type="ECO:0000256" key="8">
    <source>
        <dbReference type="ARBA" id="ARBA00023180"/>
    </source>
</evidence>
<dbReference type="STRING" id="7167.A0A182FII0"/>
<keyword evidence="11" id="KW-1185">Reference proteome</keyword>
<dbReference type="OrthoDB" id="6380398at2759"/>
<dbReference type="GO" id="GO:0005615">
    <property type="term" value="C:extracellular space"/>
    <property type="evidence" value="ECO:0007669"/>
    <property type="project" value="TreeGrafter"/>
</dbReference>
<dbReference type="GeneID" id="118468690"/>
<dbReference type="InterPro" id="IPR050127">
    <property type="entry name" value="Serine_Proteases_S1"/>
</dbReference>
<evidence type="ECO:0000313" key="11">
    <source>
        <dbReference type="Proteomes" id="UP000069272"/>
    </source>
</evidence>
<comment type="subcellular location">
    <subcellularLocation>
        <location evidence="1">Secreted</location>
    </subcellularLocation>
</comment>
<dbReference type="InterPro" id="IPR009003">
    <property type="entry name" value="Peptidase_S1_PA"/>
</dbReference>
<dbReference type="Gene3D" id="2.40.10.10">
    <property type="entry name" value="Trypsin-like serine proteases"/>
    <property type="match status" value="1"/>
</dbReference>
<dbReference type="SUPFAM" id="SSF50494">
    <property type="entry name" value="Trypsin-like serine proteases"/>
    <property type="match status" value="1"/>
</dbReference>
<dbReference type="SMART" id="SM00020">
    <property type="entry name" value="Tryp_SPc"/>
    <property type="match status" value="1"/>
</dbReference>
<dbReference type="EnsemblMetazoa" id="AALB006325-RA">
    <property type="protein sequence ID" value="AALB006325-PA"/>
    <property type="gene ID" value="AALB006325"/>
</dbReference>
<keyword evidence="3" id="KW-0645">Protease</keyword>
<dbReference type="Proteomes" id="UP000069272">
    <property type="component" value="Chromosome X"/>
</dbReference>
<evidence type="ECO:0000256" key="3">
    <source>
        <dbReference type="ARBA" id="ARBA00022670"/>
    </source>
</evidence>
<protein>
    <submittedName>
        <fullName evidence="10">Uncharacterized protein</fullName>
    </submittedName>
</protein>
<dbReference type="RefSeq" id="XP_035795700.1">
    <property type="nucleotide sequence ID" value="XM_035939807.1"/>
</dbReference>
<dbReference type="InterPro" id="IPR043504">
    <property type="entry name" value="Peptidase_S1_PA_chymotrypsin"/>
</dbReference>
<keyword evidence="2" id="KW-0964">Secreted</keyword>
<evidence type="ECO:0000256" key="7">
    <source>
        <dbReference type="ARBA" id="ARBA00023157"/>
    </source>
</evidence>
<dbReference type="PANTHER" id="PTHR24264">
    <property type="entry name" value="TRYPSIN-RELATED"/>
    <property type="match status" value="1"/>
</dbReference>
<dbReference type="VEuPathDB" id="VectorBase:AALB006325"/>
<dbReference type="PRINTS" id="PR00722">
    <property type="entry name" value="CHYMOTRYPSIN"/>
</dbReference>
<dbReference type="InterPro" id="IPR001254">
    <property type="entry name" value="Trypsin_dom"/>
</dbReference>
<organism evidence="10 11">
    <name type="scientific">Anopheles albimanus</name>
    <name type="common">New world malaria mosquito</name>
    <dbReference type="NCBI Taxonomy" id="7167"/>
    <lineage>
        <taxon>Eukaryota</taxon>
        <taxon>Metazoa</taxon>
        <taxon>Ecdysozoa</taxon>
        <taxon>Arthropoda</taxon>
        <taxon>Hexapoda</taxon>
        <taxon>Insecta</taxon>
        <taxon>Pterygota</taxon>
        <taxon>Neoptera</taxon>
        <taxon>Endopterygota</taxon>
        <taxon>Diptera</taxon>
        <taxon>Nematocera</taxon>
        <taxon>Culicoidea</taxon>
        <taxon>Culicidae</taxon>
        <taxon>Anophelinae</taxon>
        <taxon>Anopheles</taxon>
    </lineage>
</organism>
<keyword evidence="5" id="KW-0378">Hydrolase</keyword>
<dbReference type="AlphaFoldDB" id="A0A182FII0"/>
<dbReference type="PANTHER" id="PTHR24264:SF65">
    <property type="entry name" value="SRCR DOMAIN-CONTAINING PROTEIN"/>
    <property type="match status" value="1"/>
</dbReference>
<dbReference type="GO" id="GO:0004252">
    <property type="term" value="F:serine-type endopeptidase activity"/>
    <property type="evidence" value="ECO:0007669"/>
    <property type="project" value="InterPro"/>
</dbReference>
<dbReference type="VEuPathDB" id="VectorBase:AALB20_031174"/>
<keyword evidence="4" id="KW-0732">Signal</keyword>
<evidence type="ECO:0000256" key="5">
    <source>
        <dbReference type="ARBA" id="ARBA00022801"/>
    </source>
</evidence>
<evidence type="ECO:0000256" key="6">
    <source>
        <dbReference type="ARBA" id="ARBA00022825"/>
    </source>
</evidence>
<dbReference type="PROSITE" id="PS50240">
    <property type="entry name" value="TRYPSIN_DOM"/>
    <property type="match status" value="1"/>
</dbReference>
<name>A0A182FII0_ANOAL</name>
<dbReference type="Pfam" id="PF00089">
    <property type="entry name" value="Trypsin"/>
    <property type="match status" value="1"/>
</dbReference>
<evidence type="ECO:0000256" key="9">
    <source>
        <dbReference type="ARBA" id="ARBA00024195"/>
    </source>
</evidence>
<keyword evidence="7" id="KW-1015">Disulfide bond</keyword>
<dbReference type="KEGG" id="aali:118468690"/>
<keyword evidence="6" id="KW-0720">Serine protease</keyword>
<reference evidence="10 11" key="1">
    <citation type="journal article" date="2017" name="G3 (Bethesda)">
        <title>The Physical Genome Mapping of Anopheles albimanus Corrected Scaffold Misassemblies and Identified Interarm Rearrangements in Genus Anopheles.</title>
        <authorList>
            <person name="Artemov G.N."/>
            <person name="Peery A.N."/>
            <person name="Jiang X."/>
            <person name="Tu Z."/>
            <person name="Stegniy V.N."/>
            <person name="Sharakhova M.V."/>
            <person name="Sharakhov I.V."/>
        </authorList>
    </citation>
    <scope>NUCLEOTIDE SEQUENCE [LARGE SCALE GENOMIC DNA]</scope>
    <source>
        <strain evidence="10 11">ALBI9_A</strain>
    </source>
</reference>
<dbReference type="InterPro" id="IPR001314">
    <property type="entry name" value="Peptidase_S1A"/>
</dbReference>
<dbReference type="FunFam" id="2.40.10.10:FF:000054">
    <property type="entry name" value="Complement C1r subcomponent"/>
    <property type="match status" value="1"/>
</dbReference>
<comment type="similarity">
    <text evidence="9">Belongs to the peptidase S1 family. CLIP subfamily.</text>
</comment>
<accession>A0A182FII0</accession>